<sequence>MSPTLTTLPDPILLQILTYVLQTSPNTTLPLLTTSKKLYKLSKPLVYTTILLPAYSTGGYIQHFGLCQAEPAIEIKEDSEKARIAEEVVSILEKIPEGQLRSFRWDIRTKCPKAILTTLHTRQQNLETIIIHYPSFSLNPESPGSSSGSSSTTNTLTRKLKGLVSKHPSFTFNLPPFQNLQHLCIYGSIPKAEKEKLVTHINTILKNLKTFVIAELSTIHHFWQLQRHTAESNKHKKTKKPRELITYPLLETFASDDNILGSILSTQLNLDSISQLPNLRSFHSRCSLTPHLLSNFNPKVPILLKTLEVQGCKIEILSKFLLAFQGLKNLDILALPEEDYLDPTPILHHAATLKRLALWKVVQLNNRAPTMIPIPAPLMKSLGDGLPVLEEFCATLPREHDPFEPNQFQSLTLLWLYNNNPNPSSTNFTPEYPWLPPRNDNLKSFPQWTQTDNLTLERDLTTHPNLTIPKNLKAIAIGHCNRVINLETKANIRSIDNSMYTERLYERVKEGKADNAIAWRRIGMKDLVRKHPDLMSPYEDAFGVRLMERHYIFNSTEVNGVLDPL</sequence>
<protein>
    <submittedName>
        <fullName evidence="1">Uncharacterized protein</fullName>
    </submittedName>
</protein>
<comment type="caution">
    <text evidence="1">The sequence shown here is derived from an EMBL/GenBank/DDBJ whole genome shotgun (WGS) entry which is preliminary data.</text>
</comment>
<dbReference type="Proteomes" id="UP001313282">
    <property type="component" value="Unassembled WGS sequence"/>
</dbReference>
<proteinExistence type="predicted"/>
<keyword evidence="2" id="KW-1185">Reference proteome</keyword>
<name>A0AAN8RE21_9PEZI</name>
<evidence type="ECO:0000313" key="1">
    <source>
        <dbReference type="EMBL" id="KAK6334992.1"/>
    </source>
</evidence>
<dbReference type="EMBL" id="JAVHNR010000008">
    <property type="protein sequence ID" value="KAK6334992.1"/>
    <property type="molecule type" value="Genomic_DNA"/>
</dbReference>
<dbReference type="AlphaFoldDB" id="A0AAN8RE21"/>
<gene>
    <name evidence="1" type="ORF">TWF718_010433</name>
</gene>
<accession>A0AAN8RE21</accession>
<reference evidence="1 2" key="1">
    <citation type="submission" date="2019-10" db="EMBL/GenBank/DDBJ databases">
        <authorList>
            <person name="Palmer J.M."/>
        </authorList>
    </citation>
    <scope>NUCLEOTIDE SEQUENCE [LARGE SCALE GENOMIC DNA]</scope>
    <source>
        <strain evidence="1 2">TWF718</strain>
    </source>
</reference>
<organism evidence="1 2">
    <name type="scientific">Orbilia javanica</name>
    <dbReference type="NCBI Taxonomy" id="47235"/>
    <lineage>
        <taxon>Eukaryota</taxon>
        <taxon>Fungi</taxon>
        <taxon>Dikarya</taxon>
        <taxon>Ascomycota</taxon>
        <taxon>Pezizomycotina</taxon>
        <taxon>Orbiliomycetes</taxon>
        <taxon>Orbiliales</taxon>
        <taxon>Orbiliaceae</taxon>
        <taxon>Orbilia</taxon>
    </lineage>
</organism>
<evidence type="ECO:0000313" key="2">
    <source>
        <dbReference type="Proteomes" id="UP001313282"/>
    </source>
</evidence>